<dbReference type="Pfam" id="PF00632">
    <property type="entry name" value="HECT"/>
    <property type="match status" value="1"/>
</dbReference>
<evidence type="ECO:0000256" key="1">
    <source>
        <dbReference type="ARBA" id="ARBA00000885"/>
    </source>
</evidence>
<dbReference type="Gene3D" id="3.90.1750.10">
    <property type="entry name" value="Hect, E3 ligase catalytic domains"/>
    <property type="match status" value="1"/>
</dbReference>
<evidence type="ECO:0000313" key="7">
    <source>
        <dbReference type="EMBL" id="WFD43246.1"/>
    </source>
</evidence>
<dbReference type="GO" id="GO:0061630">
    <property type="term" value="F:ubiquitin protein ligase activity"/>
    <property type="evidence" value="ECO:0007669"/>
    <property type="project" value="UniProtKB-EC"/>
</dbReference>
<sequence>MEFNFTGSARRERHINLGGTREASAAQLADQARKLRLERQAQKQRTSAATKIQATFRAHQRSLEFRRRWADELAKGTWDWNFGKDWEHRSRLLVFSWPSSTYSSLHANELAIWAQHLPSKNQLARNEALISLVVKMMLTLLIRFSTDLGSLGAIYIDTLLQLISSSNTVELQKHFAEKMISWDLFAALHEYMSSLPLKRSSEASVCLTLSLRPLAIFQGPTEAIAESEHDTDAPLRARALRGLVGRMFTIPTLFPRLLASSITEFVAQTPFEEVSKHILGLGSYVDVTTRDDALPSNPVHSPHLLANYLALNSQRVPHLTAKALTVYLEVLTLLQNILSVNNLVKLENEYKQKHIPSSENTMEVDSDDQDALQQRSDSSDHFEIESSFPAKPNLSLDSFDTTTSRYLRLLVSDANIHALLLQSTRFASQTRAAFCAYLVATLQAWPSSEGEHVLTTVLYGYDSAKRTPQAAHVPVVGAVVRELWRGYIRSSQLARRVGNASFAARNFETRKALTDISLADQWPMLIVLIQLYGRALLTMGDDEFFPTDRLQTNGKNPLTLDEVVTLSGLLRNLAFILYWQQDLLANDTQPAFVPGTVVPLATLRDSATRLLQQIHTRDARRKFTPANHWHMLSQEDVSSFIQSVVVEEREMTGAQDSEDLQTARTRHPSLSSRTLAFIGPRLNILHHIPFVVPFEVRVEIFRQFIRSDIERLHISRDLFAFTKRHRATVRRESIAEDGMAQLNGLGARLKEPVEIVFIDQFGQPEAGIDGGGVFKEFLTSLVRQVFDTDRGLWRANEHQELYPNPHSYARQPEQLEWYTFLGRILGKALYEGILVDVKLASFFLGKWLGQQSYLDDVASLQSLDADLYRGLIQLKNYPGDVENDFALNFTVTDEEFGVTHTTELIPNGADIPVTRDNRLSYIYHVSRYRLSRQIEPQCRAFLHGLSELIEPRWLRVLSREELRVLISGTEAPIDLQDLRAHTVYGGYHEKDMAVTYFWEALEKLDPDSRKAFLRFVTSSPNPPLLGFAELNPQFAIRHAGDDVSRLPTASTCVNLLKLPAYTSTQQCLEKLRYAIHSDAGFDLS</sequence>
<dbReference type="SUPFAM" id="SSF56204">
    <property type="entry name" value="Hect, E3 ligase catalytic domain"/>
    <property type="match status" value="1"/>
</dbReference>
<evidence type="ECO:0000256" key="4">
    <source>
        <dbReference type="ARBA" id="ARBA00022786"/>
    </source>
</evidence>
<evidence type="ECO:0000256" key="2">
    <source>
        <dbReference type="ARBA" id="ARBA00012485"/>
    </source>
</evidence>
<dbReference type="GO" id="GO:0006511">
    <property type="term" value="P:ubiquitin-dependent protein catabolic process"/>
    <property type="evidence" value="ECO:0007669"/>
    <property type="project" value="TreeGrafter"/>
</dbReference>
<keyword evidence="3 7" id="KW-0808">Transferase</keyword>
<evidence type="ECO:0000259" key="6">
    <source>
        <dbReference type="SMART" id="SM00119"/>
    </source>
</evidence>
<evidence type="ECO:0000256" key="3">
    <source>
        <dbReference type="ARBA" id="ARBA00022679"/>
    </source>
</evidence>
<reference evidence="7" key="1">
    <citation type="submission" date="2023-02" db="EMBL/GenBank/DDBJ databases">
        <title>Mating type loci evolution in Malassezia.</title>
        <authorList>
            <person name="Coelho M.A."/>
        </authorList>
    </citation>
    <scope>NUCLEOTIDE SEQUENCE</scope>
    <source>
        <strain evidence="7">CBS 14136</strain>
    </source>
</reference>
<dbReference type="GO" id="GO:0000209">
    <property type="term" value="P:protein polyubiquitination"/>
    <property type="evidence" value="ECO:0007669"/>
    <property type="project" value="InterPro"/>
</dbReference>
<dbReference type="PANTHER" id="PTHR45700">
    <property type="entry name" value="UBIQUITIN-PROTEIN LIGASE E3C"/>
    <property type="match status" value="1"/>
</dbReference>
<dbReference type="Gene3D" id="3.30.2410.10">
    <property type="entry name" value="Hect, E3 ligase catalytic domain"/>
    <property type="match status" value="1"/>
</dbReference>
<proteinExistence type="predicted"/>
<dbReference type="PANTHER" id="PTHR45700:SF2">
    <property type="entry name" value="UBIQUITIN-PROTEIN LIGASE E3C"/>
    <property type="match status" value="1"/>
</dbReference>
<dbReference type="InterPro" id="IPR000569">
    <property type="entry name" value="HECT_dom"/>
</dbReference>
<protein>
    <recommendedName>
        <fullName evidence="2">HECT-type E3 ubiquitin transferase</fullName>
        <ecNumber evidence="2">2.3.2.26</ecNumber>
    </recommendedName>
</protein>
<evidence type="ECO:0000256" key="5">
    <source>
        <dbReference type="SAM" id="MobiDB-lite"/>
    </source>
</evidence>
<evidence type="ECO:0000313" key="8">
    <source>
        <dbReference type="Proteomes" id="UP001214628"/>
    </source>
</evidence>
<dbReference type="EMBL" id="CP118376">
    <property type="protein sequence ID" value="WFD43246.1"/>
    <property type="molecule type" value="Genomic_DNA"/>
</dbReference>
<keyword evidence="8" id="KW-1185">Reference proteome</keyword>
<dbReference type="SMART" id="SM00119">
    <property type="entry name" value="HECTc"/>
    <property type="match status" value="1"/>
</dbReference>
<dbReference type="Proteomes" id="UP001214628">
    <property type="component" value="Chromosome 2"/>
</dbReference>
<feature type="domain" description="HECT" evidence="6">
    <location>
        <begin position="743"/>
        <end position="1084"/>
    </location>
</feature>
<dbReference type="FunFam" id="3.30.2160.10:FF:000002">
    <property type="entry name" value="Putative Ubiquitin-protein ligase E3C"/>
    <property type="match status" value="1"/>
</dbReference>
<dbReference type="InterPro" id="IPR035983">
    <property type="entry name" value="Hect_E3_ubiquitin_ligase"/>
</dbReference>
<dbReference type="InterPro" id="IPR044611">
    <property type="entry name" value="E3A/B/C-like"/>
</dbReference>
<name>A0AAF0JKB0_9BASI</name>
<dbReference type="CDD" id="cd00078">
    <property type="entry name" value="HECTc"/>
    <property type="match status" value="1"/>
</dbReference>
<organism evidence="7 8">
    <name type="scientific">Malassezia psittaci</name>
    <dbReference type="NCBI Taxonomy" id="1821823"/>
    <lineage>
        <taxon>Eukaryota</taxon>
        <taxon>Fungi</taxon>
        <taxon>Dikarya</taxon>
        <taxon>Basidiomycota</taxon>
        <taxon>Ustilaginomycotina</taxon>
        <taxon>Malasseziomycetes</taxon>
        <taxon>Malasseziales</taxon>
        <taxon>Malasseziaceae</taxon>
        <taxon>Malassezia</taxon>
    </lineage>
</organism>
<comment type="catalytic activity">
    <reaction evidence="1">
        <text>S-ubiquitinyl-[E2 ubiquitin-conjugating enzyme]-L-cysteine + [acceptor protein]-L-lysine = [E2 ubiquitin-conjugating enzyme]-L-cysteine + N(6)-ubiquitinyl-[acceptor protein]-L-lysine.</text>
        <dbReference type="EC" id="2.3.2.26"/>
    </reaction>
</comment>
<keyword evidence="7" id="KW-0012">Acyltransferase</keyword>
<feature type="region of interest" description="Disordered" evidence="5">
    <location>
        <begin position="354"/>
        <end position="376"/>
    </location>
</feature>
<dbReference type="AlphaFoldDB" id="A0AAF0JKB0"/>
<dbReference type="Gene3D" id="3.30.2160.10">
    <property type="entry name" value="Hect, E3 ligase catalytic domain"/>
    <property type="match status" value="1"/>
</dbReference>
<gene>
    <name evidence="7" type="primary">HUL5</name>
    <name evidence="7" type="ORF">MPSI1_001905</name>
</gene>
<keyword evidence="4" id="KW-0833">Ubl conjugation pathway</keyword>
<dbReference type="EC" id="2.3.2.26" evidence="2"/>
<accession>A0AAF0JKB0</accession>